<dbReference type="Proteomes" id="UP000517916">
    <property type="component" value="Unassembled WGS sequence"/>
</dbReference>
<evidence type="ECO:0000313" key="2">
    <source>
        <dbReference type="Proteomes" id="UP000517916"/>
    </source>
</evidence>
<keyword evidence="2" id="KW-1185">Reference proteome</keyword>
<gene>
    <name evidence="1" type="ORF">BC739_006663</name>
</gene>
<protein>
    <submittedName>
        <fullName evidence="1">Uncharacterized protein</fullName>
    </submittedName>
</protein>
<accession>A0ABR6BRY4</accession>
<organism evidence="1 2">
    <name type="scientific">Kutzneria viridogrisea</name>
    <dbReference type="NCBI Taxonomy" id="47990"/>
    <lineage>
        <taxon>Bacteria</taxon>
        <taxon>Bacillati</taxon>
        <taxon>Actinomycetota</taxon>
        <taxon>Actinomycetes</taxon>
        <taxon>Pseudonocardiales</taxon>
        <taxon>Pseudonocardiaceae</taxon>
        <taxon>Kutzneria</taxon>
    </lineage>
</organism>
<name>A0ABR6BRY4_9PSEU</name>
<evidence type="ECO:0000313" key="1">
    <source>
        <dbReference type="EMBL" id="MBA8929445.1"/>
    </source>
</evidence>
<proteinExistence type="predicted"/>
<comment type="caution">
    <text evidence="1">The sequence shown here is derived from an EMBL/GenBank/DDBJ whole genome shotgun (WGS) entry which is preliminary data.</text>
</comment>
<dbReference type="EMBL" id="JACJID010000005">
    <property type="protein sequence ID" value="MBA8929445.1"/>
    <property type="molecule type" value="Genomic_DNA"/>
</dbReference>
<sequence>MASDFIRNELAEYRHGPLLNPAVCTVLAPTREAITTALSVDGEQE</sequence>
<reference evidence="1 2" key="1">
    <citation type="submission" date="2020-08" db="EMBL/GenBank/DDBJ databases">
        <title>Genomic Encyclopedia of Archaeal and Bacterial Type Strains, Phase II (KMG-II): from individual species to whole genera.</title>
        <authorList>
            <person name="Goeker M."/>
        </authorList>
    </citation>
    <scope>NUCLEOTIDE SEQUENCE [LARGE SCALE GENOMIC DNA]</scope>
    <source>
        <strain evidence="1 2">DSM 43850</strain>
    </source>
</reference>